<organism evidence="1 2">
    <name type="scientific">Aphis craccivora</name>
    <name type="common">Cowpea aphid</name>
    <dbReference type="NCBI Taxonomy" id="307492"/>
    <lineage>
        <taxon>Eukaryota</taxon>
        <taxon>Metazoa</taxon>
        <taxon>Ecdysozoa</taxon>
        <taxon>Arthropoda</taxon>
        <taxon>Hexapoda</taxon>
        <taxon>Insecta</taxon>
        <taxon>Pterygota</taxon>
        <taxon>Neoptera</taxon>
        <taxon>Paraneoptera</taxon>
        <taxon>Hemiptera</taxon>
        <taxon>Sternorrhyncha</taxon>
        <taxon>Aphidomorpha</taxon>
        <taxon>Aphidoidea</taxon>
        <taxon>Aphididae</taxon>
        <taxon>Aphidini</taxon>
        <taxon>Aphis</taxon>
        <taxon>Aphis</taxon>
    </lineage>
</organism>
<sequence>VRRLVDASWLAAMQLADELSPDSGGRACQTQLYLVAGHLIFLPHLCCADQLYITGHKKKPFRNRTLLDTIDNSLSKRYGKVKDVYLPTESMTLLYGGITINKHANGVGSLVHNSLRPCIKQCKAIMTEYITSRSI</sequence>
<accession>A0A6G0Z3G9</accession>
<proteinExistence type="predicted"/>
<reference evidence="1 2" key="1">
    <citation type="submission" date="2019-08" db="EMBL/GenBank/DDBJ databases">
        <title>Whole genome of Aphis craccivora.</title>
        <authorList>
            <person name="Voronova N.V."/>
            <person name="Shulinski R.S."/>
            <person name="Bandarenka Y.V."/>
            <person name="Zhorov D.G."/>
            <person name="Warner D."/>
        </authorList>
    </citation>
    <scope>NUCLEOTIDE SEQUENCE [LARGE SCALE GENOMIC DNA]</scope>
    <source>
        <strain evidence="1">180601</strain>
        <tissue evidence="1">Whole Body</tissue>
    </source>
</reference>
<name>A0A6G0Z3G9_APHCR</name>
<dbReference type="AlphaFoldDB" id="A0A6G0Z3G9"/>
<comment type="caution">
    <text evidence="1">The sequence shown here is derived from an EMBL/GenBank/DDBJ whole genome shotgun (WGS) entry which is preliminary data.</text>
</comment>
<evidence type="ECO:0000313" key="1">
    <source>
        <dbReference type="EMBL" id="KAF0764924.1"/>
    </source>
</evidence>
<feature type="non-terminal residue" evidence="1">
    <location>
        <position position="1"/>
    </location>
</feature>
<dbReference type="Proteomes" id="UP000478052">
    <property type="component" value="Unassembled WGS sequence"/>
</dbReference>
<dbReference type="EMBL" id="VUJU01001518">
    <property type="protein sequence ID" value="KAF0764924.1"/>
    <property type="molecule type" value="Genomic_DNA"/>
</dbReference>
<protein>
    <submittedName>
        <fullName evidence="1">Uncharacterized protein</fullName>
    </submittedName>
</protein>
<gene>
    <name evidence="1" type="ORF">FWK35_00004994</name>
</gene>
<evidence type="ECO:0000313" key="2">
    <source>
        <dbReference type="Proteomes" id="UP000478052"/>
    </source>
</evidence>
<keyword evidence="2" id="KW-1185">Reference proteome</keyword>